<dbReference type="PROSITE" id="PS51782">
    <property type="entry name" value="LYSM"/>
    <property type="match status" value="2"/>
</dbReference>
<evidence type="ECO:0000313" key="3">
    <source>
        <dbReference type="EMBL" id="KRN18622.1"/>
    </source>
</evidence>
<protein>
    <submittedName>
        <fullName evidence="3">Aggregation promoting factor</fullName>
    </submittedName>
</protein>
<dbReference type="SUPFAM" id="SSF54106">
    <property type="entry name" value="LysM domain"/>
    <property type="match status" value="2"/>
</dbReference>
<dbReference type="PATRIC" id="fig|1423730.4.peg.586"/>
<comment type="caution">
    <text evidence="3">The sequence shown here is derived from an EMBL/GenBank/DDBJ whole genome shotgun (WGS) entry which is preliminary data.</text>
</comment>
<dbReference type="Pfam" id="PF01476">
    <property type="entry name" value="LysM"/>
    <property type="match status" value="2"/>
</dbReference>
<dbReference type="GO" id="GO:0008932">
    <property type="term" value="F:lytic endotransglycosylase activity"/>
    <property type="evidence" value="ECO:0007669"/>
    <property type="project" value="TreeGrafter"/>
</dbReference>
<gene>
    <name evidence="3" type="ORF">FC75_GL000562</name>
</gene>
<dbReference type="SMART" id="SM00257">
    <property type="entry name" value="LysM"/>
    <property type="match status" value="2"/>
</dbReference>
<feature type="domain" description="LysM" evidence="2">
    <location>
        <begin position="70"/>
        <end position="114"/>
    </location>
</feature>
<evidence type="ECO:0000256" key="1">
    <source>
        <dbReference type="SAM" id="MobiDB-lite"/>
    </source>
</evidence>
<sequence length="238" mass="24683">MVMGHANTTDAATTDEYVVKAGDTLSAIAAAINTNADKLAVANQLANKNLIHVGQVLTVTKAPAKPAAPKTYTVKAGDTLSDIASSTGVSQSNLISFNNIQNPNLLIVGQVLKLTGTAASSTSAPAARTTTQAAQPQPRTATVSKTYSAPRTTPRATSYSSSATGSEAAAKAAIAQRESGGSYGARNGQYIGKYQLSNSYLHGDYSAANQERVADQYVASRYGSWSNALAHSNAYGWY</sequence>
<feature type="domain" description="LysM" evidence="2">
    <location>
        <begin position="15"/>
        <end position="59"/>
    </location>
</feature>
<organism evidence="3 4">
    <name type="scientific">Lacticaseibacillus camelliae DSM 22697 = JCM 13995</name>
    <dbReference type="NCBI Taxonomy" id="1423730"/>
    <lineage>
        <taxon>Bacteria</taxon>
        <taxon>Bacillati</taxon>
        <taxon>Bacillota</taxon>
        <taxon>Bacilli</taxon>
        <taxon>Lactobacillales</taxon>
        <taxon>Lactobacillaceae</taxon>
        <taxon>Lacticaseibacillus</taxon>
    </lineage>
</organism>
<evidence type="ECO:0000313" key="4">
    <source>
        <dbReference type="Proteomes" id="UP000050865"/>
    </source>
</evidence>
<dbReference type="CDD" id="cd00118">
    <property type="entry name" value="LysM"/>
    <property type="match status" value="2"/>
</dbReference>
<keyword evidence="4" id="KW-1185">Reference proteome</keyword>
<dbReference type="InterPro" id="IPR018392">
    <property type="entry name" value="LysM"/>
</dbReference>
<proteinExistence type="predicted"/>
<dbReference type="Gene3D" id="3.10.350.10">
    <property type="entry name" value="LysM domain"/>
    <property type="match status" value="2"/>
</dbReference>
<dbReference type="AlphaFoldDB" id="A0A0R2EQP0"/>
<dbReference type="Proteomes" id="UP000050865">
    <property type="component" value="Unassembled WGS sequence"/>
</dbReference>
<evidence type="ECO:0000259" key="2">
    <source>
        <dbReference type="PROSITE" id="PS51782"/>
    </source>
</evidence>
<dbReference type="STRING" id="1423730.FC75_GL000562"/>
<dbReference type="InterPro" id="IPR036779">
    <property type="entry name" value="LysM_dom_sf"/>
</dbReference>
<dbReference type="PANTHER" id="PTHR33734">
    <property type="entry name" value="LYSM DOMAIN-CONTAINING GPI-ANCHORED PROTEIN 2"/>
    <property type="match status" value="1"/>
</dbReference>
<name>A0A0R2EQP0_9LACO</name>
<accession>A0A0R2EQP0</accession>
<feature type="compositionally biased region" description="Low complexity" evidence="1">
    <location>
        <begin position="121"/>
        <end position="142"/>
    </location>
</feature>
<dbReference type="PANTHER" id="PTHR33734:SF22">
    <property type="entry name" value="MEMBRANE-BOUND LYTIC MUREIN TRANSGLYCOSYLASE D"/>
    <property type="match status" value="1"/>
</dbReference>
<reference evidence="3 4" key="1">
    <citation type="journal article" date="2015" name="Genome Announc.">
        <title>Expanding the biotechnology potential of lactobacilli through comparative genomics of 213 strains and associated genera.</title>
        <authorList>
            <person name="Sun Z."/>
            <person name="Harris H.M."/>
            <person name="McCann A."/>
            <person name="Guo C."/>
            <person name="Argimon S."/>
            <person name="Zhang W."/>
            <person name="Yang X."/>
            <person name="Jeffery I.B."/>
            <person name="Cooney J.C."/>
            <person name="Kagawa T.F."/>
            <person name="Liu W."/>
            <person name="Song Y."/>
            <person name="Salvetti E."/>
            <person name="Wrobel A."/>
            <person name="Rasinkangas P."/>
            <person name="Parkhill J."/>
            <person name="Rea M.C."/>
            <person name="O'Sullivan O."/>
            <person name="Ritari J."/>
            <person name="Douillard F.P."/>
            <person name="Paul Ross R."/>
            <person name="Yang R."/>
            <person name="Briner A.E."/>
            <person name="Felis G.E."/>
            <person name="de Vos W.M."/>
            <person name="Barrangou R."/>
            <person name="Klaenhammer T.R."/>
            <person name="Caufield P.W."/>
            <person name="Cui Y."/>
            <person name="Zhang H."/>
            <person name="O'Toole P.W."/>
        </authorList>
    </citation>
    <scope>NUCLEOTIDE SEQUENCE [LARGE SCALE GENOMIC DNA]</scope>
    <source>
        <strain evidence="3 4">DSM 22697</strain>
    </source>
</reference>
<dbReference type="EMBL" id="AYZJ01000085">
    <property type="protein sequence ID" value="KRN18622.1"/>
    <property type="molecule type" value="Genomic_DNA"/>
</dbReference>
<feature type="region of interest" description="Disordered" evidence="1">
    <location>
        <begin position="121"/>
        <end position="163"/>
    </location>
</feature>
<feature type="compositionally biased region" description="Polar residues" evidence="1">
    <location>
        <begin position="143"/>
        <end position="155"/>
    </location>
</feature>